<dbReference type="EMBL" id="CAJVPP010000643">
    <property type="protein sequence ID" value="CAG8500309.1"/>
    <property type="molecule type" value="Genomic_DNA"/>
</dbReference>
<protein>
    <submittedName>
        <fullName evidence="1">4392_t:CDS:1</fullName>
    </submittedName>
</protein>
<evidence type="ECO:0000313" key="2">
    <source>
        <dbReference type="Proteomes" id="UP000789375"/>
    </source>
</evidence>
<feature type="non-terminal residue" evidence="1">
    <location>
        <position position="1"/>
    </location>
</feature>
<dbReference type="AlphaFoldDB" id="A0A9N8ZM33"/>
<proteinExistence type="predicted"/>
<gene>
    <name evidence="1" type="ORF">FMOSSE_LOCUS4002</name>
</gene>
<organism evidence="1 2">
    <name type="scientific">Funneliformis mosseae</name>
    <name type="common">Endomycorrhizal fungus</name>
    <name type="synonym">Glomus mosseae</name>
    <dbReference type="NCBI Taxonomy" id="27381"/>
    <lineage>
        <taxon>Eukaryota</taxon>
        <taxon>Fungi</taxon>
        <taxon>Fungi incertae sedis</taxon>
        <taxon>Mucoromycota</taxon>
        <taxon>Glomeromycotina</taxon>
        <taxon>Glomeromycetes</taxon>
        <taxon>Glomerales</taxon>
        <taxon>Glomeraceae</taxon>
        <taxon>Funneliformis</taxon>
    </lineage>
</organism>
<keyword evidence="2" id="KW-1185">Reference proteome</keyword>
<name>A0A9N8ZM33_FUNMO</name>
<sequence length="51" mass="6109">SFDNYLIGIDSIKIELIKLICCDWLIFDDLRGLVQFWLMQILVHQMPQQKN</sequence>
<dbReference type="Proteomes" id="UP000789375">
    <property type="component" value="Unassembled WGS sequence"/>
</dbReference>
<reference evidence="1" key="1">
    <citation type="submission" date="2021-06" db="EMBL/GenBank/DDBJ databases">
        <authorList>
            <person name="Kallberg Y."/>
            <person name="Tangrot J."/>
            <person name="Rosling A."/>
        </authorList>
    </citation>
    <scope>NUCLEOTIDE SEQUENCE</scope>
    <source>
        <strain evidence="1">87-6 pot B 2015</strain>
    </source>
</reference>
<accession>A0A9N8ZM33</accession>
<evidence type="ECO:0000313" key="1">
    <source>
        <dbReference type="EMBL" id="CAG8500309.1"/>
    </source>
</evidence>
<comment type="caution">
    <text evidence="1">The sequence shown here is derived from an EMBL/GenBank/DDBJ whole genome shotgun (WGS) entry which is preliminary data.</text>
</comment>